<evidence type="ECO:0000313" key="10">
    <source>
        <dbReference type="Proteomes" id="UP000675284"/>
    </source>
</evidence>
<comment type="caution">
    <text evidence="9">The sequence shown here is derived from an EMBL/GenBank/DDBJ whole genome shotgun (WGS) entry which is preliminary data.</text>
</comment>
<dbReference type="Proteomes" id="UP000675284">
    <property type="component" value="Unassembled WGS sequence"/>
</dbReference>
<evidence type="ECO:0000256" key="3">
    <source>
        <dbReference type="ARBA" id="ARBA00022630"/>
    </source>
</evidence>
<dbReference type="InterPro" id="IPR036188">
    <property type="entry name" value="FAD/NAD-bd_sf"/>
</dbReference>
<name>A0A941DVY1_9BACI</name>
<proteinExistence type="inferred from homology"/>
<keyword evidence="6" id="KW-0676">Redox-active center</keyword>
<feature type="domain" description="FAD/NAD(P)-binding" evidence="8">
    <location>
        <begin position="4"/>
        <end position="305"/>
    </location>
</feature>
<dbReference type="GO" id="GO:0050451">
    <property type="term" value="F:CoA-disulfide reductase (NADPH) activity"/>
    <property type="evidence" value="ECO:0007669"/>
    <property type="project" value="UniProtKB-EC"/>
</dbReference>
<dbReference type="InterPro" id="IPR004099">
    <property type="entry name" value="Pyr_nucl-diS_OxRdtase_dimer"/>
</dbReference>
<dbReference type="EC" id="1.8.1.14" evidence="9"/>
<gene>
    <name evidence="9" type="ORF">KCX74_04020</name>
</gene>
<reference evidence="9" key="1">
    <citation type="submission" date="2021-04" db="EMBL/GenBank/DDBJ databases">
        <title>Isolation and polyphasic classification of algal microorganism.</title>
        <authorList>
            <person name="Wang S."/>
        </authorList>
    </citation>
    <scope>NUCLEOTIDE SEQUENCE</scope>
    <source>
        <strain evidence="9">720a</strain>
    </source>
</reference>
<evidence type="ECO:0000313" key="9">
    <source>
        <dbReference type="EMBL" id="MBR7795208.1"/>
    </source>
</evidence>
<keyword evidence="4" id="KW-0274">FAD</keyword>
<dbReference type="PRINTS" id="PR00368">
    <property type="entry name" value="FADPNR"/>
</dbReference>
<dbReference type="InterPro" id="IPR023753">
    <property type="entry name" value="FAD/NAD-binding_dom"/>
</dbReference>
<feature type="domain" description="Pyridine nucleotide-disulphide oxidoreductase dimerisation" evidence="7">
    <location>
        <begin position="330"/>
        <end position="428"/>
    </location>
</feature>
<dbReference type="PANTHER" id="PTHR43429">
    <property type="entry name" value="PYRIDINE NUCLEOTIDE-DISULFIDE OXIDOREDUCTASE DOMAIN-CONTAINING"/>
    <property type="match status" value="1"/>
</dbReference>
<evidence type="ECO:0000256" key="5">
    <source>
        <dbReference type="ARBA" id="ARBA00023002"/>
    </source>
</evidence>
<evidence type="ECO:0000256" key="6">
    <source>
        <dbReference type="ARBA" id="ARBA00023284"/>
    </source>
</evidence>
<keyword evidence="10" id="KW-1185">Reference proteome</keyword>
<dbReference type="SUPFAM" id="SSF55424">
    <property type="entry name" value="FAD/NAD-linked reductases, dimerisation (C-terminal) domain"/>
    <property type="match status" value="1"/>
</dbReference>
<dbReference type="SUPFAM" id="SSF51905">
    <property type="entry name" value="FAD/NAD(P)-binding domain"/>
    <property type="match status" value="2"/>
</dbReference>
<dbReference type="PRINTS" id="PR00411">
    <property type="entry name" value="PNDRDTASEI"/>
</dbReference>
<evidence type="ECO:0000259" key="8">
    <source>
        <dbReference type="Pfam" id="PF07992"/>
    </source>
</evidence>
<evidence type="ECO:0000259" key="7">
    <source>
        <dbReference type="Pfam" id="PF02852"/>
    </source>
</evidence>
<dbReference type="Pfam" id="PF07992">
    <property type="entry name" value="Pyr_redox_2"/>
    <property type="match status" value="1"/>
</dbReference>
<dbReference type="InterPro" id="IPR016156">
    <property type="entry name" value="FAD/NAD-linked_Rdtase_dimer_sf"/>
</dbReference>
<comment type="similarity">
    <text evidence="2">Belongs to the class-III pyridine nucleotide-disulfide oxidoreductase family.</text>
</comment>
<dbReference type="Gene3D" id="3.50.50.60">
    <property type="entry name" value="FAD/NAD(P)-binding domain"/>
    <property type="match status" value="2"/>
</dbReference>
<dbReference type="InterPro" id="IPR050260">
    <property type="entry name" value="FAD-bd_OxRdtase"/>
</dbReference>
<dbReference type="NCBIfam" id="NF010037">
    <property type="entry name" value="PRK13512.1"/>
    <property type="match status" value="1"/>
</dbReference>
<sequence>MAKKILIVGGVGGGATVAAQIRRANKEDEIILLEKGGHVSFSNCGMPYYIGGTIENRDAILYSKEKFSEKFQVEVRTFTEVTAIDRSNKEITYCSKTGNHQETYNTLILSPGASAVMPSIKGMNRERTFSLHTIPDMDAIHAYIETNQPKSAAVIGGGFVGLEMIENLHAKGITCKLIDRSEQVMNVIDADMARIVQEYLTKKNIEVRLNDGLHHFSNDGKLLHVNSGGTIQADLTIMAVGIRPNTKLAVDASLEIGKTGAILVNTFMQTSDPSIYALGDVVETKDPITGHGRNIALAGPAHRQAFVIANHLNGKPITYNGTYGTNILKLFDLTIGSTGHNSDSLEAYGKSYDVATLQSLSNASYYPGADKLWIKVLFDKQHGTILGGQVVGHAGVDKRLAVLATAIKGKLTVFDLSDLELGYAPPYSSPKDPINILGYKASSKLEQ</sequence>
<comment type="cofactor">
    <cofactor evidence="1">
        <name>FAD</name>
        <dbReference type="ChEBI" id="CHEBI:57692"/>
    </cofactor>
</comment>
<evidence type="ECO:0000256" key="4">
    <source>
        <dbReference type="ARBA" id="ARBA00022827"/>
    </source>
</evidence>
<keyword evidence="3" id="KW-0285">Flavoprotein</keyword>
<evidence type="ECO:0000256" key="2">
    <source>
        <dbReference type="ARBA" id="ARBA00009130"/>
    </source>
</evidence>
<accession>A0A941DVY1</accession>
<evidence type="ECO:0000256" key="1">
    <source>
        <dbReference type="ARBA" id="ARBA00001974"/>
    </source>
</evidence>
<dbReference type="AlphaFoldDB" id="A0A941DVY1"/>
<protein>
    <submittedName>
        <fullName evidence="9">CoA-disulfide reductase</fullName>
        <ecNumber evidence="9">1.8.1.14</ecNumber>
    </submittedName>
</protein>
<dbReference type="PANTHER" id="PTHR43429:SF1">
    <property type="entry name" value="NAD(P)H SULFUR OXIDOREDUCTASE (COA-DEPENDENT)"/>
    <property type="match status" value="1"/>
</dbReference>
<dbReference type="EMBL" id="JAGSOT010000008">
    <property type="protein sequence ID" value="MBR7795208.1"/>
    <property type="molecule type" value="Genomic_DNA"/>
</dbReference>
<dbReference type="RefSeq" id="WP_026682897.1">
    <property type="nucleotide sequence ID" value="NZ_BAAACY010000002.1"/>
</dbReference>
<organism evidence="9 10">
    <name type="scientific">Virgibacillus salarius</name>
    <dbReference type="NCBI Taxonomy" id="447199"/>
    <lineage>
        <taxon>Bacteria</taxon>
        <taxon>Bacillati</taxon>
        <taxon>Bacillota</taxon>
        <taxon>Bacilli</taxon>
        <taxon>Bacillales</taxon>
        <taxon>Bacillaceae</taxon>
        <taxon>Virgibacillus</taxon>
    </lineage>
</organism>
<keyword evidence="5 9" id="KW-0560">Oxidoreductase</keyword>
<dbReference type="Pfam" id="PF02852">
    <property type="entry name" value="Pyr_redox_dim"/>
    <property type="match status" value="1"/>
</dbReference>